<dbReference type="InterPro" id="IPR019775">
    <property type="entry name" value="WD40_repeat_CS"/>
</dbReference>
<reference evidence="8 9" key="1">
    <citation type="journal article" date="2020" name="ISME J.">
        <title>Comparative genomics reveals insights into cyanobacterial evolution and habitat adaptation.</title>
        <authorList>
            <person name="Chen M.Y."/>
            <person name="Teng W.K."/>
            <person name="Zhao L."/>
            <person name="Hu C.X."/>
            <person name="Zhou Y.K."/>
            <person name="Han B.P."/>
            <person name="Song L.R."/>
            <person name="Shu W.S."/>
        </authorList>
    </citation>
    <scope>NUCLEOTIDE SEQUENCE [LARGE SCALE GENOMIC DNA]</scope>
    <source>
        <strain evidence="8 9">FACHB-393</strain>
    </source>
</reference>
<dbReference type="SMART" id="SM00320">
    <property type="entry name" value="WD40"/>
    <property type="match status" value="14"/>
</dbReference>
<dbReference type="InterPro" id="IPR011990">
    <property type="entry name" value="TPR-like_helical_dom_sf"/>
</dbReference>
<dbReference type="PROSITE" id="PS50082">
    <property type="entry name" value="WD_REPEATS_2"/>
    <property type="match status" value="14"/>
</dbReference>
<feature type="repeat" description="WD" evidence="3">
    <location>
        <begin position="1568"/>
        <end position="1609"/>
    </location>
</feature>
<organism evidence="8 9">
    <name type="scientific">Nostoc foliaceum FACHB-393</name>
    <dbReference type="NCBI Taxonomy" id="2692915"/>
    <lineage>
        <taxon>Bacteria</taxon>
        <taxon>Bacillati</taxon>
        <taxon>Cyanobacteriota</taxon>
        <taxon>Cyanophyceae</taxon>
        <taxon>Nostocales</taxon>
        <taxon>Nostocaceae</taxon>
        <taxon>Nostoc</taxon>
        <taxon>Nostoc foliaceum</taxon>
    </lineage>
</organism>
<dbReference type="CDD" id="cd00200">
    <property type="entry name" value="WD40"/>
    <property type="match status" value="2"/>
</dbReference>
<feature type="repeat" description="WD" evidence="3">
    <location>
        <begin position="1442"/>
        <end position="1483"/>
    </location>
</feature>
<feature type="repeat" description="WD" evidence="3">
    <location>
        <begin position="1694"/>
        <end position="1735"/>
    </location>
</feature>
<dbReference type="InterPro" id="IPR036322">
    <property type="entry name" value="WD40_repeat_dom_sf"/>
</dbReference>
<dbReference type="InterPro" id="IPR001680">
    <property type="entry name" value="WD40_rpt"/>
</dbReference>
<feature type="repeat" description="WD" evidence="3">
    <location>
        <begin position="1400"/>
        <end position="1441"/>
    </location>
</feature>
<evidence type="ECO:0000259" key="7">
    <source>
        <dbReference type="Pfam" id="PF20703"/>
    </source>
</evidence>
<dbReference type="SUPFAM" id="SSF52540">
    <property type="entry name" value="P-loop containing nucleoside triphosphate hydrolases"/>
    <property type="match status" value="1"/>
</dbReference>
<comment type="caution">
    <text evidence="8">The sequence shown here is derived from an EMBL/GenBank/DDBJ whole genome shotgun (WGS) entry which is preliminary data.</text>
</comment>
<feature type="repeat" description="WD" evidence="3">
    <location>
        <begin position="1358"/>
        <end position="1399"/>
    </location>
</feature>
<evidence type="ECO:0000256" key="1">
    <source>
        <dbReference type="ARBA" id="ARBA00022574"/>
    </source>
</evidence>
<keyword evidence="5" id="KW-0175">Coiled coil</keyword>
<evidence type="ECO:0000313" key="9">
    <source>
        <dbReference type="Proteomes" id="UP000643580"/>
    </source>
</evidence>
<evidence type="ECO:0000256" key="4">
    <source>
        <dbReference type="PROSITE-ProRule" id="PRU00339"/>
    </source>
</evidence>
<dbReference type="InterPro" id="IPR011047">
    <property type="entry name" value="Quinoprotein_ADH-like_sf"/>
</dbReference>
<dbReference type="PRINTS" id="PR00320">
    <property type="entry name" value="GPROTEINBRPT"/>
</dbReference>
<dbReference type="InterPro" id="IPR019734">
    <property type="entry name" value="TPR_rpt"/>
</dbReference>
<dbReference type="SUPFAM" id="SSF50998">
    <property type="entry name" value="Quinoprotein alcohol dehydrogenase-like"/>
    <property type="match status" value="1"/>
</dbReference>
<gene>
    <name evidence="8" type="ORF">H6G92_24915</name>
</gene>
<name>A0ABR8IEV4_9NOSO</name>
<feature type="repeat" description="WD" evidence="3">
    <location>
        <begin position="1316"/>
        <end position="1357"/>
    </location>
</feature>
<dbReference type="Pfam" id="PF20703">
    <property type="entry name" value="nSTAND1"/>
    <property type="match status" value="1"/>
</dbReference>
<dbReference type="Pfam" id="PF25173">
    <property type="entry name" value="Beta-prop_WDR3_1st"/>
    <property type="match status" value="2"/>
</dbReference>
<dbReference type="InterPro" id="IPR020472">
    <property type="entry name" value="WD40_PAC1"/>
</dbReference>
<protein>
    <submittedName>
        <fullName evidence="8">Ribosome assembly protein 4</fullName>
    </submittedName>
</protein>
<feature type="coiled-coil region" evidence="5">
    <location>
        <begin position="1018"/>
        <end position="1045"/>
    </location>
</feature>
<dbReference type="Gene3D" id="2.130.10.10">
    <property type="entry name" value="YVTN repeat-like/Quinoprotein amine dehydrogenase"/>
    <property type="match status" value="7"/>
</dbReference>
<dbReference type="SMART" id="SM00028">
    <property type="entry name" value="TPR"/>
    <property type="match status" value="5"/>
</dbReference>
<dbReference type="InterPro" id="IPR027417">
    <property type="entry name" value="P-loop_NTPase"/>
</dbReference>
<feature type="repeat" description="WD" evidence="3">
    <location>
        <begin position="1484"/>
        <end position="1525"/>
    </location>
</feature>
<dbReference type="InterPro" id="IPR049052">
    <property type="entry name" value="nSTAND1"/>
</dbReference>
<dbReference type="PANTHER" id="PTHR19879">
    <property type="entry name" value="TRANSCRIPTION INITIATION FACTOR TFIID"/>
    <property type="match status" value="1"/>
</dbReference>
<dbReference type="PROSITE" id="PS50294">
    <property type="entry name" value="WD_REPEATS_REGION"/>
    <property type="match status" value="14"/>
</dbReference>
<evidence type="ECO:0000256" key="2">
    <source>
        <dbReference type="ARBA" id="ARBA00022737"/>
    </source>
</evidence>
<dbReference type="Gene3D" id="1.25.40.10">
    <property type="entry name" value="Tetratricopeptide repeat domain"/>
    <property type="match status" value="2"/>
</dbReference>
<evidence type="ECO:0000256" key="5">
    <source>
        <dbReference type="SAM" id="Coils"/>
    </source>
</evidence>
<dbReference type="PANTHER" id="PTHR19879:SF9">
    <property type="entry name" value="TRANSCRIPTION INITIATION FACTOR TFIID SUBUNIT 5"/>
    <property type="match status" value="1"/>
</dbReference>
<evidence type="ECO:0000256" key="3">
    <source>
        <dbReference type="PROSITE-ProRule" id="PRU00221"/>
    </source>
</evidence>
<keyword evidence="2" id="KW-0677">Repeat</keyword>
<feature type="repeat" description="TPR" evidence="4">
    <location>
        <begin position="1817"/>
        <end position="1850"/>
    </location>
</feature>
<proteinExistence type="predicted"/>
<dbReference type="Proteomes" id="UP000643580">
    <property type="component" value="Unassembled WGS sequence"/>
</dbReference>
<feature type="domain" description="Novel STAND NTPase 1" evidence="7">
    <location>
        <begin position="513"/>
        <end position="911"/>
    </location>
</feature>
<evidence type="ECO:0000256" key="6">
    <source>
        <dbReference type="SAM" id="MobiDB-lite"/>
    </source>
</evidence>
<sequence length="1951" mass="215868">MSPQQPSEDDHVNSDVYDGLRLRSLKQLAWAIESSVGQFKLILARCNYASLRDRLISRLQEICQVEIRVLAVQQSNRTLYTAIQEEFGEEMPACVMVVGLESVQNLSVMLTSANQVREEFRKNFAFPLVLWIDDEIYKQLIQLAPDLESWATTRDFAISTQELVDFIIETANQWFSNNLKFSVDVFIKIENELEAAQRYLIKKPDAYNLEIQANLESLLGCIKQINNQKDSALEHYHKADKLWQQSHNLERQAKILSEIGFCYYLKAFKHQDINHPDWQATWHYVQEYINFISRLRSPDLIATSVVKFGDILRDLQKWETLQSLSEQALVIHQNNNQLRELAKDYGFLAEVALAQNNWVKAIQLVQQALKVFSTIPNLESANTSGILSDIPERDFKSKDLSLYQFILGRSQYQLGQTQQATLSLETAKNVGNPLEDVRLYLDILRFLQQLYFEQKKYLKAYNIKQQRRSIEQQFGLRAFIGAGKLEATKQAFVETLRSNSPQGNIAPEIAASGRLLDVERLIERMGRPDYKLIVIHGQSGVGKSSLVNAGLVPALKNKAIGTQDYLPVVMRVYTNWVEELGKLLGESEDWGVCRDAIHRVSPEWGESEPQRSTSELETPTSELGTSTSELETPTSELGTPTSEPQRSTSELGTPTSELETPTSELGTSTSELGTSTSDIQNTHSLLLSSSSRPSADAINRVSTKFLITQLRENEQRNLRTVLIFDQFEEFFFVYTEPAQRKQFFEFLGECLNVLSVKVILSLRVDYIHYLLECNDLSSLKIIGNDILSNNVLYKLGNFSPADTKSIIQRLTANTSFRLEPALIEQLVQDLAGELGEVRPIELQVVGAQLQTENITTLAEYRQRGTKGELVKRYLDEVVNDCGEENQQAADILLYLLTDEKGTRPLKTRAELERDLTPYFSEIPPTPLKKGGLVSLTPFLRGSPQAGGSKTPFLRGSTQAGGSEARAEHASGISKLDLVLEIFVQSGLVVLLPENPADRYQLVHDYIAAFIRQQQEPKLKQVMAELEKEREQRKQSEVKLNRVFKRALFGSITAGLGFAVLAAATFQWAIEANVSQINAINNSSEAFAVSGQYPDALIAALRAGSKLKHTIWAQHRSDTLMHTVLTLQQAVYLKPNEKKENRAIEVNTLEGHSREVFSVAYSPDGQHLASASDDKTIKIWDVSSGQLLKTLTGHSSVVFSVAYSPNGQHLASASWDNTIKIWDVSSGQLLKTLTGHSSPPWSIAYSPNGQQLASASDDKTIKIWDVSSGQLLKTLTGHSSLVRSVAYSPNGQRLASASDDKTIKIWDVSSGQLFKTLTGHSSGVISVAYSPNGQQLASASFDTTIKIWDVSSGQLLKTLTGHSSMVMSVAYSPDGQHLASASYDKTIKIWDVSSGQLLKTLTGHSSVVFSVAYSPNGQQLASASYEKTIKIWDFSSGQPLKTLTGHSSPVISVAYSPDGQHLASASDDKTIKIWNFSSGQPLKTLTGHSSPVRSVAYSPNGQQLASASDDKTIKIWDFSSGQPLKTLTGHSSPVRSVAYSPNGQQLASASYDKTIKIWDFSSGQPLKTLTGHSSPVRSVAYSPNGQQLASATDDKTIKIWDVSSGQLLKTLTGHSTGVISVAYRPNGQQLASASDDTTIKIWDVSSGQLLKTLTGHSSLVRSVAYSPNGQQLASASDDTTIKIWDVSSGQLLKTLTGHSSLVRSVAYSPNGQQLASASSDKTIILWNLDFDNLLNSGCNLLNNYFIGHPEVLEELQSCQSPSQLAQGATTLVIQGEKLARNNDIDGAVEKFGKAQQWDNKLKFNSQSRAKELANKGKVERSVDEGNSRLEEKKFKEALAAYTAALKLDPKVEIAADSWNTLCWDGSLQKQAAEMLPACEKAVALAPKDSNIRDSRGLARALTGNTKGAIEDFEAYIAQTEDKDSKAQRQRWVKDLRAGKNPFTEAELKKLQN</sequence>
<dbReference type="RefSeq" id="WP_190896885.1">
    <property type="nucleotide sequence ID" value="NZ_JACJTD010000037.1"/>
</dbReference>
<feature type="compositionally biased region" description="Low complexity" evidence="6">
    <location>
        <begin position="612"/>
        <end position="676"/>
    </location>
</feature>
<feature type="repeat" description="WD" evidence="3">
    <location>
        <begin position="1274"/>
        <end position="1315"/>
    </location>
</feature>
<dbReference type="SUPFAM" id="SSF48452">
    <property type="entry name" value="TPR-like"/>
    <property type="match status" value="2"/>
</dbReference>
<feature type="repeat" description="WD" evidence="3">
    <location>
        <begin position="1610"/>
        <end position="1651"/>
    </location>
</feature>
<feature type="repeat" description="WD" evidence="3">
    <location>
        <begin position="1148"/>
        <end position="1189"/>
    </location>
</feature>
<dbReference type="PROSITE" id="PS50005">
    <property type="entry name" value="TPR"/>
    <property type="match status" value="1"/>
</dbReference>
<feature type="region of interest" description="Disordered" evidence="6">
    <location>
        <begin position="601"/>
        <end position="676"/>
    </location>
</feature>
<keyword evidence="4" id="KW-0802">TPR repeat</keyword>
<evidence type="ECO:0000313" key="8">
    <source>
        <dbReference type="EMBL" id="MBD2649414.1"/>
    </source>
</evidence>
<dbReference type="PROSITE" id="PS00678">
    <property type="entry name" value="WD_REPEATS_1"/>
    <property type="match status" value="13"/>
</dbReference>
<feature type="repeat" description="WD" evidence="3">
    <location>
        <begin position="1232"/>
        <end position="1273"/>
    </location>
</feature>
<accession>A0ABR8IEV4</accession>
<feature type="repeat" description="WD" evidence="3">
    <location>
        <begin position="1526"/>
        <end position="1567"/>
    </location>
</feature>
<dbReference type="SUPFAM" id="SSF50978">
    <property type="entry name" value="WD40 repeat-like"/>
    <property type="match status" value="1"/>
</dbReference>
<feature type="repeat" description="WD" evidence="3">
    <location>
        <begin position="1190"/>
        <end position="1231"/>
    </location>
</feature>
<dbReference type="InterPro" id="IPR015943">
    <property type="entry name" value="WD40/YVTN_repeat-like_dom_sf"/>
</dbReference>
<keyword evidence="9" id="KW-1185">Reference proteome</keyword>
<dbReference type="Pfam" id="PF00400">
    <property type="entry name" value="WD40"/>
    <property type="match status" value="4"/>
</dbReference>
<feature type="repeat" description="WD" evidence="3">
    <location>
        <begin position="1652"/>
        <end position="1693"/>
    </location>
</feature>
<keyword evidence="1 3" id="KW-0853">WD repeat</keyword>
<dbReference type="EMBL" id="JACJTD010000037">
    <property type="protein sequence ID" value="MBD2649414.1"/>
    <property type="molecule type" value="Genomic_DNA"/>
</dbReference>